<dbReference type="SUPFAM" id="SSF55781">
    <property type="entry name" value="GAF domain-like"/>
    <property type="match status" value="1"/>
</dbReference>
<geneLocation type="plasmid" evidence="20 21">
    <name>pHIC</name>
</geneLocation>
<feature type="modified residue" description="4-aspartylphosphate" evidence="15">
    <location>
        <position position="874"/>
    </location>
</feature>
<dbReference type="Pfam" id="PF02518">
    <property type="entry name" value="HATPase_c"/>
    <property type="match status" value="1"/>
</dbReference>
<feature type="domain" description="PAS" evidence="18">
    <location>
        <begin position="3"/>
        <end position="49"/>
    </location>
</feature>
<evidence type="ECO:0000256" key="9">
    <source>
        <dbReference type="ARBA" id="ARBA00022741"/>
    </source>
</evidence>
<comment type="catalytic activity">
    <reaction evidence="1">
        <text>ATP + protein L-histidine = ADP + protein N-phospho-L-histidine.</text>
        <dbReference type="EC" id="2.7.13.3"/>
    </reaction>
</comment>
<dbReference type="CDD" id="cd00082">
    <property type="entry name" value="HisKA"/>
    <property type="match status" value="1"/>
</dbReference>
<dbReference type="PROSITE" id="PS50109">
    <property type="entry name" value="HIS_KIN"/>
    <property type="match status" value="1"/>
</dbReference>
<evidence type="ECO:0000259" key="19">
    <source>
        <dbReference type="PROSITE" id="PS50894"/>
    </source>
</evidence>
<evidence type="ECO:0000256" key="8">
    <source>
        <dbReference type="ARBA" id="ARBA00022692"/>
    </source>
</evidence>
<keyword evidence="4" id="KW-1003">Cell membrane</keyword>
<dbReference type="InterPro" id="IPR001789">
    <property type="entry name" value="Sig_transdc_resp-reg_receiver"/>
</dbReference>
<proteinExistence type="predicted"/>
<comment type="subcellular location">
    <subcellularLocation>
        <location evidence="2">Cell inner membrane</location>
        <topology evidence="2">Multi-pass membrane protein</topology>
    </subcellularLocation>
</comment>
<dbReference type="FunFam" id="1.10.287.130:FF:000004">
    <property type="entry name" value="Ethylene receptor 1"/>
    <property type="match status" value="1"/>
</dbReference>
<evidence type="ECO:0000256" key="14">
    <source>
        <dbReference type="PROSITE-ProRule" id="PRU00110"/>
    </source>
</evidence>
<evidence type="ECO:0000259" key="18">
    <source>
        <dbReference type="PROSITE" id="PS50112"/>
    </source>
</evidence>
<dbReference type="PROSITE" id="PS50894">
    <property type="entry name" value="HPT"/>
    <property type="match status" value="1"/>
</dbReference>
<evidence type="ECO:0000256" key="6">
    <source>
        <dbReference type="ARBA" id="ARBA00022553"/>
    </source>
</evidence>
<dbReference type="SMART" id="SM00387">
    <property type="entry name" value="HATPase_c"/>
    <property type="match status" value="1"/>
</dbReference>
<keyword evidence="10" id="KW-0418">Kinase</keyword>
<evidence type="ECO:0000256" key="2">
    <source>
        <dbReference type="ARBA" id="ARBA00004429"/>
    </source>
</evidence>
<dbReference type="Gene3D" id="3.30.450.40">
    <property type="match status" value="1"/>
</dbReference>
<keyword evidence="20" id="KW-0614">Plasmid</keyword>
<dbReference type="SUPFAM" id="SSF55874">
    <property type="entry name" value="ATPase domain of HSP90 chaperone/DNA topoisomerase II/histidine kinase"/>
    <property type="match status" value="1"/>
</dbReference>
<evidence type="ECO:0000256" key="7">
    <source>
        <dbReference type="ARBA" id="ARBA00022679"/>
    </source>
</evidence>
<dbReference type="SUPFAM" id="SSF52172">
    <property type="entry name" value="CheY-like"/>
    <property type="match status" value="1"/>
</dbReference>
<dbReference type="SMART" id="SM00091">
    <property type="entry name" value="PAS"/>
    <property type="match status" value="1"/>
</dbReference>
<keyword evidence="9" id="KW-0547">Nucleotide-binding</keyword>
<dbReference type="AlphaFoldDB" id="A0AAU9DDW9"/>
<dbReference type="InterPro" id="IPR029016">
    <property type="entry name" value="GAF-like_dom_sf"/>
</dbReference>
<name>A0AAU9DDW9_9FUSO</name>
<feature type="domain" description="Response regulatory" evidence="17">
    <location>
        <begin position="825"/>
        <end position="941"/>
    </location>
</feature>
<accession>A0AAU9DDW9</accession>
<dbReference type="InterPro" id="IPR000014">
    <property type="entry name" value="PAS"/>
</dbReference>
<dbReference type="InterPro" id="IPR036641">
    <property type="entry name" value="HPT_dom_sf"/>
</dbReference>
<dbReference type="CDD" id="cd16922">
    <property type="entry name" value="HATPase_EvgS-ArcB-TorS-like"/>
    <property type="match status" value="1"/>
</dbReference>
<dbReference type="SUPFAM" id="SSF47226">
    <property type="entry name" value="Histidine-containing phosphotransfer domain, HPT domain"/>
    <property type="match status" value="1"/>
</dbReference>
<dbReference type="InterPro" id="IPR011006">
    <property type="entry name" value="CheY-like_superfamily"/>
</dbReference>
<dbReference type="InterPro" id="IPR004358">
    <property type="entry name" value="Sig_transdc_His_kin-like_C"/>
</dbReference>
<dbReference type="EC" id="2.7.13.3" evidence="3"/>
<dbReference type="Gene3D" id="1.10.287.130">
    <property type="match status" value="1"/>
</dbReference>
<dbReference type="SMART" id="SM00448">
    <property type="entry name" value="REC"/>
    <property type="match status" value="1"/>
</dbReference>
<dbReference type="InterPro" id="IPR005467">
    <property type="entry name" value="His_kinase_dom"/>
</dbReference>
<organism evidence="20 21">
    <name type="scientific">Haliovirga abyssi</name>
    <dbReference type="NCBI Taxonomy" id="2996794"/>
    <lineage>
        <taxon>Bacteria</taxon>
        <taxon>Fusobacteriati</taxon>
        <taxon>Fusobacteriota</taxon>
        <taxon>Fusobacteriia</taxon>
        <taxon>Fusobacteriales</taxon>
        <taxon>Haliovirgaceae</taxon>
        <taxon>Haliovirga</taxon>
    </lineage>
</organism>
<evidence type="ECO:0000256" key="4">
    <source>
        <dbReference type="ARBA" id="ARBA00022475"/>
    </source>
</evidence>
<sequence length="1027" mass="119814">MGSKNLTEEIINNSNVGIIVSDDSGNITFANDRICNILKINKKDVINKNYNELIKLNVENITIFGKNIQYFIINFIGEIIPVKIMYLKTENEKKITLFEEVKIKNNRLKDISLKNRLKNLFINFSIEAISIDINELKNYLENFLREIISEIGFDGAGIYNYKNLNKMKKYFFIGDKNCTFPEEYNIGTRKWLKKQMENMEIIYLKTENLNNVNNFEEKKFLEKMGIKSFVMIPIGIKKEPLGFIFLISKENMVSQFLIDFFNIIQKVVTNIFYRKSIEESLIEGSTRLMEFMSKIKEISYVDLKTFESIEGKMKEYLALCNKTLESDCSMIIKLQLKDVVLKEKFEINNYFQIIKDEKLKIKADNKLLLKIIEEDVFNKGIIMLEEENKNIFENEDIKISFWAPIYFNESFALGVLIIGFKEQEKIKFYSENYTLLESIARSIGKSFELDIKRNQLLKSKEEAEKANRAKSTFLATMSHEIRTPMNSIIGFSDLLYEDEDDLAKKELLKIIKYSSKNLLELINDILDISKIESKKLELNKENVIIRKVFNEIYLIFLDIKNKKKLNFIYEVSENVPDIILTDELRVKQIIINLLSNAFKFTEKGSVKFFADYDYSEGNLIFEVEDSGIGISKENIKKIFNPFAQEDSSTSRKYGGTGLGLSISKNLAVMLGGDIYLESKKGEGSKFQVKINAPEEKDENLLGEALINRWKKDPELEEMFYSFLSTLNEKIEDLKQNIKDRNKENIAFISHKTAGTCGNLGIENLYIIMKKINKEALKDNPNYNLIIKNMNEIENIISIIPKKYLEKKEKYKVNISENFIANGEYKILLADDSEYNQLLIKKLLAKLGLNCVSVENGLEAIEELKKSDYDILLLDRQMPIMDGEETLKELNKYDKYIKIKKIILTADAQEKVKENFFKLGCYDFISKPIEKEKFYNVIKRAIISVKKNKIINIYSKREKEKLKKFISDLEENLYIFDPDNLEFIMENMDKNLIYYNEIKPKLKKIIDTFDDEGLEELINNLKSIIKVV</sequence>
<evidence type="ECO:0000313" key="20">
    <source>
        <dbReference type="EMBL" id="BDU51550.1"/>
    </source>
</evidence>
<dbReference type="Gene3D" id="1.20.120.160">
    <property type="entry name" value="HPT domain"/>
    <property type="match status" value="1"/>
</dbReference>
<dbReference type="SUPFAM" id="SSF47384">
    <property type="entry name" value="Homodimeric domain of signal transducing histidine kinase"/>
    <property type="match status" value="1"/>
</dbReference>
<dbReference type="GO" id="GO:0005524">
    <property type="term" value="F:ATP binding"/>
    <property type="evidence" value="ECO:0007669"/>
    <property type="project" value="UniProtKB-KW"/>
</dbReference>
<dbReference type="InterPro" id="IPR036890">
    <property type="entry name" value="HATPase_C_sf"/>
</dbReference>
<feature type="domain" description="HPt" evidence="19">
    <location>
        <begin position="711"/>
        <end position="803"/>
    </location>
</feature>
<keyword evidence="21" id="KW-1185">Reference proteome</keyword>
<keyword evidence="13" id="KW-0472">Membrane</keyword>
<dbReference type="GO" id="GO:0006355">
    <property type="term" value="P:regulation of DNA-templated transcription"/>
    <property type="evidence" value="ECO:0007669"/>
    <property type="project" value="InterPro"/>
</dbReference>
<dbReference type="CDD" id="cd00130">
    <property type="entry name" value="PAS"/>
    <property type="match status" value="1"/>
</dbReference>
<feature type="domain" description="Histidine kinase" evidence="16">
    <location>
        <begin position="476"/>
        <end position="694"/>
    </location>
</feature>
<feature type="modified residue" description="Phosphohistidine" evidence="14">
    <location>
        <position position="750"/>
    </location>
</feature>
<dbReference type="PROSITE" id="PS50112">
    <property type="entry name" value="PAS"/>
    <property type="match status" value="1"/>
</dbReference>
<evidence type="ECO:0000256" key="10">
    <source>
        <dbReference type="ARBA" id="ARBA00022777"/>
    </source>
</evidence>
<evidence type="ECO:0000256" key="1">
    <source>
        <dbReference type="ARBA" id="ARBA00000085"/>
    </source>
</evidence>
<keyword evidence="5" id="KW-0997">Cell inner membrane</keyword>
<dbReference type="Gene3D" id="3.30.450.20">
    <property type="entry name" value="PAS domain"/>
    <property type="match status" value="1"/>
</dbReference>
<dbReference type="Pfam" id="PF00989">
    <property type="entry name" value="PAS"/>
    <property type="match status" value="1"/>
</dbReference>
<evidence type="ECO:0000256" key="15">
    <source>
        <dbReference type="PROSITE-ProRule" id="PRU00169"/>
    </source>
</evidence>
<dbReference type="Gene3D" id="3.30.565.10">
    <property type="entry name" value="Histidine kinase-like ATPase, C-terminal domain"/>
    <property type="match status" value="1"/>
</dbReference>
<dbReference type="PRINTS" id="PR00344">
    <property type="entry name" value="BCTRLSENSOR"/>
</dbReference>
<dbReference type="FunFam" id="3.30.565.10:FF:000010">
    <property type="entry name" value="Sensor histidine kinase RcsC"/>
    <property type="match status" value="1"/>
</dbReference>
<dbReference type="PANTHER" id="PTHR43047:SF72">
    <property type="entry name" value="OSMOSENSING HISTIDINE PROTEIN KINASE SLN1"/>
    <property type="match status" value="1"/>
</dbReference>
<keyword evidence="6 15" id="KW-0597">Phosphoprotein</keyword>
<dbReference type="InterPro" id="IPR003594">
    <property type="entry name" value="HATPase_dom"/>
</dbReference>
<keyword evidence="7" id="KW-0808">Transferase</keyword>
<evidence type="ECO:0000313" key="21">
    <source>
        <dbReference type="Proteomes" id="UP001321582"/>
    </source>
</evidence>
<keyword evidence="8" id="KW-0812">Transmembrane</keyword>
<gene>
    <name evidence="20" type="ORF">HLVA_21190</name>
</gene>
<dbReference type="InterPro" id="IPR013767">
    <property type="entry name" value="PAS_fold"/>
</dbReference>
<keyword evidence="12" id="KW-1133">Transmembrane helix</keyword>
<dbReference type="Pfam" id="PF00072">
    <property type="entry name" value="Response_reg"/>
    <property type="match status" value="1"/>
</dbReference>
<reference evidence="20 21" key="1">
    <citation type="submission" date="2022-11" db="EMBL/GenBank/DDBJ databases">
        <title>Haliovirga abyssi gen. nov., sp. nov., a mesophilic fermentative bacterium isolated from the Iheya North hydrothermal field and the proposal of Haliovirgaceae fam. nov.</title>
        <authorList>
            <person name="Miyazaki U."/>
            <person name="Tame A."/>
            <person name="Miyazaki J."/>
            <person name="Takai K."/>
            <person name="Sawayama S."/>
            <person name="Kitajima M."/>
            <person name="Okamoto A."/>
            <person name="Nakagawa S."/>
        </authorList>
    </citation>
    <scope>NUCLEOTIDE SEQUENCE [LARGE SCALE GENOMIC DNA]</scope>
    <source>
        <strain evidence="20 21">IC12</strain>
        <plasmid evidence="20 21">pHIC</plasmid>
    </source>
</reference>
<dbReference type="InterPro" id="IPR003661">
    <property type="entry name" value="HisK_dim/P_dom"/>
</dbReference>
<evidence type="ECO:0000256" key="13">
    <source>
        <dbReference type="ARBA" id="ARBA00023136"/>
    </source>
</evidence>
<evidence type="ECO:0000256" key="11">
    <source>
        <dbReference type="ARBA" id="ARBA00022840"/>
    </source>
</evidence>
<evidence type="ECO:0000256" key="12">
    <source>
        <dbReference type="ARBA" id="ARBA00022989"/>
    </source>
</evidence>
<dbReference type="SMART" id="SM00388">
    <property type="entry name" value="HisKA"/>
    <property type="match status" value="1"/>
</dbReference>
<dbReference type="GO" id="GO:0009927">
    <property type="term" value="F:histidine phosphotransfer kinase activity"/>
    <property type="evidence" value="ECO:0007669"/>
    <property type="project" value="TreeGrafter"/>
</dbReference>
<dbReference type="RefSeq" id="WP_307905632.1">
    <property type="nucleotide sequence ID" value="NZ_AP027060.1"/>
</dbReference>
<dbReference type="PANTHER" id="PTHR43047">
    <property type="entry name" value="TWO-COMPONENT HISTIDINE PROTEIN KINASE"/>
    <property type="match status" value="1"/>
</dbReference>
<dbReference type="Pfam" id="PF00512">
    <property type="entry name" value="HisKA"/>
    <property type="match status" value="1"/>
</dbReference>
<dbReference type="KEGG" id="haby:HLVA_21190"/>
<dbReference type="GO" id="GO:0000155">
    <property type="term" value="F:phosphorelay sensor kinase activity"/>
    <property type="evidence" value="ECO:0007669"/>
    <property type="project" value="InterPro"/>
</dbReference>
<evidence type="ECO:0000259" key="17">
    <source>
        <dbReference type="PROSITE" id="PS50110"/>
    </source>
</evidence>
<dbReference type="CDD" id="cd17546">
    <property type="entry name" value="REC_hyHK_CKI1_RcsC-like"/>
    <property type="match status" value="1"/>
</dbReference>
<dbReference type="EMBL" id="AP027060">
    <property type="protein sequence ID" value="BDU51550.1"/>
    <property type="molecule type" value="Genomic_DNA"/>
</dbReference>
<evidence type="ECO:0000256" key="3">
    <source>
        <dbReference type="ARBA" id="ARBA00012438"/>
    </source>
</evidence>
<keyword evidence="11" id="KW-0067">ATP-binding</keyword>
<dbReference type="Gene3D" id="3.40.50.2300">
    <property type="match status" value="1"/>
</dbReference>
<dbReference type="PROSITE" id="PS50110">
    <property type="entry name" value="RESPONSE_REGULATORY"/>
    <property type="match status" value="1"/>
</dbReference>
<dbReference type="InterPro" id="IPR035965">
    <property type="entry name" value="PAS-like_dom_sf"/>
</dbReference>
<dbReference type="InterPro" id="IPR036097">
    <property type="entry name" value="HisK_dim/P_sf"/>
</dbReference>
<dbReference type="SUPFAM" id="SSF55785">
    <property type="entry name" value="PYP-like sensor domain (PAS domain)"/>
    <property type="match status" value="1"/>
</dbReference>
<dbReference type="GO" id="GO:0005886">
    <property type="term" value="C:plasma membrane"/>
    <property type="evidence" value="ECO:0007669"/>
    <property type="project" value="UniProtKB-SubCell"/>
</dbReference>
<evidence type="ECO:0000259" key="16">
    <source>
        <dbReference type="PROSITE" id="PS50109"/>
    </source>
</evidence>
<evidence type="ECO:0000256" key="5">
    <source>
        <dbReference type="ARBA" id="ARBA00022519"/>
    </source>
</evidence>
<dbReference type="InterPro" id="IPR008207">
    <property type="entry name" value="Sig_transdc_His_kin_Hpt_dom"/>
</dbReference>
<dbReference type="Proteomes" id="UP001321582">
    <property type="component" value="Plasmid pHIC"/>
</dbReference>
<protein>
    <recommendedName>
        <fullName evidence="3">histidine kinase</fullName>
        <ecNumber evidence="3">2.7.13.3</ecNumber>
    </recommendedName>
</protein>